<reference evidence="3" key="2">
    <citation type="submission" date="2021-04" db="EMBL/GenBank/DDBJ databases">
        <authorList>
            <person name="Podell S."/>
        </authorList>
    </citation>
    <scope>NUCLEOTIDE SEQUENCE</scope>
    <source>
        <strain evidence="3">Hildebrandi</strain>
    </source>
</reference>
<evidence type="ECO:0000259" key="2">
    <source>
        <dbReference type="PROSITE" id="PS50994"/>
    </source>
</evidence>
<dbReference type="OrthoDB" id="158839at2759"/>
<gene>
    <name evidence="3" type="ORF">IV203_003305</name>
</gene>
<dbReference type="Proteomes" id="UP000693970">
    <property type="component" value="Unassembled WGS sequence"/>
</dbReference>
<evidence type="ECO:0000313" key="3">
    <source>
        <dbReference type="EMBL" id="KAG7353949.1"/>
    </source>
</evidence>
<keyword evidence="4" id="KW-1185">Reference proteome</keyword>
<keyword evidence="1" id="KW-0511">Multifunctional enzyme</keyword>
<dbReference type="InterPro" id="IPR050951">
    <property type="entry name" value="Retrovirus_Pol_polyprotein"/>
</dbReference>
<dbReference type="PROSITE" id="PS50994">
    <property type="entry name" value="INTEGRASE"/>
    <property type="match status" value="1"/>
</dbReference>
<dbReference type="Pfam" id="PF17919">
    <property type="entry name" value="RT_RNaseH_2"/>
    <property type="match status" value="1"/>
</dbReference>
<dbReference type="GO" id="GO:0015074">
    <property type="term" value="P:DNA integration"/>
    <property type="evidence" value="ECO:0007669"/>
    <property type="project" value="InterPro"/>
</dbReference>
<feature type="domain" description="Integrase catalytic" evidence="2">
    <location>
        <begin position="317"/>
        <end position="433"/>
    </location>
</feature>
<name>A0A9K3L2B5_9STRA</name>
<organism evidence="3 4">
    <name type="scientific">Nitzschia inconspicua</name>
    <dbReference type="NCBI Taxonomy" id="303405"/>
    <lineage>
        <taxon>Eukaryota</taxon>
        <taxon>Sar</taxon>
        <taxon>Stramenopiles</taxon>
        <taxon>Ochrophyta</taxon>
        <taxon>Bacillariophyta</taxon>
        <taxon>Bacillariophyceae</taxon>
        <taxon>Bacillariophycidae</taxon>
        <taxon>Bacillariales</taxon>
        <taxon>Bacillariaceae</taxon>
        <taxon>Nitzschia</taxon>
    </lineage>
</organism>
<dbReference type="InterPro" id="IPR041577">
    <property type="entry name" value="RT_RNaseH_2"/>
</dbReference>
<dbReference type="GO" id="GO:0003824">
    <property type="term" value="F:catalytic activity"/>
    <property type="evidence" value="ECO:0007669"/>
    <property type="project" value="UniProtKB-KW"/>
</dbReference>
<dbReference type="CDD" id="cd09274">
    <property type="entry name" value="RNase_HI_RT_Ty3"/>
    <property type="match status" value="1"/>
</dbReference>
<dbReference type="EMBL" id="JAGRRH010000016">
    <property type="protein sequence ID" value="KAG7353949.1"/>
    <property type="molecule type" value="Genomic_DNA"/>
</dbReference>
<reference evidence="3" key="1">
    <citation type="journal article" date="2021" name="Sci. Rep.">
        <title>Diploid genomic architecture of Nitzschia inconspicua, an elite biomass production diatom.</title>
        <authorList>
            <person name="Oliver A."/>
            <person name="Podell S."/>
            <person name="Pinowska A."/>
            <person name="Traller J.C."/>
            <person name="Smith S.R."/>
            <person name="McClure R."/>
            <person name="Beliaev A."/>
            <person name="Bohutskyi P."/>
            <person name="Hill E.A."/>
            <person name="Rabines A."/>
            <person name="Zheng H."/>
            <person name="Allen L.Z."/>
            <person name="Kuo A."/>
            <person name="Grigoriev I.V."/>
            <person name="Allen A.E."/>
            <person name="Hazlebeck D."/>
            <person name="Allen E.E."/>
        </authorList>
    </citation>
    <scope>NUCLEOTIDE SEQUENCE</scope>
    <source>
        <strain evidence="3">Hildebrandi</strain>
    </source>
</reference>
<sequence length="471" mass="54306">MSLLDIVLSWLEDAGFTINPLKCEWGVKETDFLGHWLTPNGHKPWKKKVSAILAMQPPTNLKQLRSFLGLVTFYRDMWPRRSHTLAPLTDLLGTKVFSWGPDQQKSFEQMKAIVARDALLAYPDNTITFDIERDASDYQLGAVIKQKGRPIAYYSRKLNAAQQNYTTIEKELLSIVETFCEYCDILLGGQIHVYTDHKNLTHEMTKFTTQWVLPVSCLRSPWGEEQETKPNDMQHAYDLANGLLVHPDFDEEGRHPFQFDTVHEYQIRDRRLQSCVNSRQEYQRHLYGSKTLVTYCKDGEEPKSAYLMRCYLAPWEADLLPWQEIHCDSIGPWKIDFRARNIEFKAMTIIDPATNLIEIQPLLNGTAMEAADVVEDTWIARYPRPVQCIMDNGPEFGQEFRDCLEKNLGIKVRSSTARNPQGNSIVERIHQSIGLILRVITPEENPRSFEDGKTCYSSLSCHRHACLPMCK</sequence>
<dbReference type="InterPro" id="IPR001584">
    <property type="entry name" value="Integrase_cat-core"/>
</dbReference>
<accession>A0A9K3L2B5</accession>
<dbReference type="PANTHER" id="PTHR37984">
    <property type="entry name" value="PROTEIN CBG26694"/>
    <property type="match status" value="1"/>
</dbReference>
<protein>
    <submittedName>
        <fullName evidence="3">Integrase core domain containing protein</fullName>
    </submittedName>
</protein>
<evidence type="ECO:0000313" key="4">
    <source>
        <dbReference type="Proteomes" id="UP000693970"/>
    </source>
</evidence>
<evidence type="ECO:0000256" key="1">
    <source>
        <dbReference type="ARBA" id="ARBA00023268"/>
    </source>
</evidence>
<dbReference type="AlphaFoldDB" id="A0A9K3L2B5"/>
<proteinExistence type="predicted"/>
<dbReference type="PANTHER" id="PTHR37984:SF5">
    <property type="entry name" value="PROTEIN NYNRIN-LIKE"/>
    <property type="match status" value="1"/>
</dbReference>
<dbReference type="FunFam" id="3.30.70.270:FF:000020">
    <property type="entry name" value="Transposon Tf2-6 polyprotein-like Protein"/>
    <property type="match status" value="1"/>
</dbReference>
<comment type="caution">
    <text evidence="3">The sequence shown here is derived from an EMBL/GenBank/DDBJ whole genome shotgun (WGS) entry which is preliminary data.</text>
</comment>